<evidence type="ECO:0000313" key="2">
    <source>
        <dbReference type="Proteomes" id="UP000727407"/>
    </source>
</evidence>
<evidence type="ECO:0000313" key="1">
    <source>
        <dbReference type="EMBL" id="KAF5895606.1"/>
    </source>
</evidence>
<name>A0A8J4WZ54_CLAMG</name>
<protein>
    <submittedName>
        <fullName evidence="1">Amine sulfotransferase-like</fullName>
    </submittedName>
</protein>
<dbReference type="EMBL" id="QNUK01000315">
    <property type="protein sequence ID" value="KAF5895606.1"/>
    <property type="molecule type" value="Genomic_DNA"/>
</dbReference>
<gene>
    <name evidence="1" type="primary">sult3st3</name>
    <name evidence="1" type="ORF">DAT39_014693</name>
</gene>
<dbReference type="AlphaFoldDB" id="A0A8J4WZ54"/>
<reference evidence="1" key="1">
    <citation type="submission" date="2020-07" db="EMBL/GenBank/DDBJ databases">
        <title>Clarias magur genome sequencing, assembly and annotation.</title>
        <authorList>
            <person name="Kushwaha B."/>
            <person name="Kumar R."/>
            <person name="Das P."/>
            <person name="Joshi C.G."/>
            <person name="Kumar D."/>
            <person name="Nagpure N.S."/>
            <person name="Pandey M."/>
            <person name="Agarwal S."/>
            <person name="Srivastava S."/>
            <person name="Singh M."/>
            <person name="Sahoo L."/>
            <person name="Jayasankar P."/>
            <person name="Meher P.K."/>
            <person name="Koringa P.G."/>
            <person name="Iquebal M.A."/>
            <person name="Das S.P."/>
            <person name="Bit A."/>
            <person name="Patnaik S."/>
            <person name="Patel N."/>
            <person name="Shah T.M."/>
            <person name="Hinsu A."/>
            <person name="Jena J.K."/>
        </authorList>
    </citation>
    <scope>NUCLEOTIDE SEQUENCE</scope>
    <source>
        <strain evidence="1">CIFAMagur01</strain>
        <tissue evidence="1">Testis</tissue>
    </source>
</reference>
<comment type="caution">
    <text evidence="1">The sequence shown here is derived from an EMBL/GenBank/DDBJ whole genome shotgun (WGS) entry which is preliminary data.</text>
</comment>
<proteinExistence type="predicted"/>
<dbReference type="Gene3D" id="3.40.50.300">
    <property type="entry name" value="P-loop containing nucleotide triphosphate hydrolases"/>
    <property type="match status" value="1"/>
</dbReference>
<sequence>MAEQQIQKIGDKFLSIQGFIFPEIYRESFTQQHLDSLRTFQIRDDDVYVVTFPKS</sequence>
<dbReference type="OrthoDB" id="8961442at2759"/>
<feature type="non-terminal residue" evidence="1">
    <location>
        <position position="55"/>
    </location>
</feature>
<dbReference type="Proteomes" id="UP000727407">
    <property type="component" value="Unassembled WGS sequence"/>
</dbReference>
<accession>A0A8J4WZ54</accession>
<organism evidence="1 2">
    <name type="scientific">Clarias magur</name>
    <name type="common">Asian catfish</name>
    <name type="synonym">Macropteronotus magur</name>
    <dbReference type="NCBI Taxonomy" id="1594786"/>
    <lineage>
        <taxon>Eukaryota</taxon>
        <taxon>Metazoa</taxon>
        <taxon>Chordata</taxon>
        <taxon>Craniata</taxon>
        <taxon>Vertebrata</taxon>
        <taxon>Euteleostomi</taxon>
        <taxon>Actinopterygii</taxon>
        <taxon>Neopterygii</taxon>
        <taxon>Teleostei</taxon>
        <taxon>Ostariophysi</taxon>
        <taxon>Siluriformes</taxon>
        <taxon>Clariidae</taxon>
        <taxon>Clarias</taxon>
    </lineage>
</organism>
<keyword evidence="2" id="KW-1185">Reference proteome</keyword>
<dbReference type="SUPFAM" id="SSF52540">
    <property type="entry name" value="P-loop containing nucleoside triphosphate hydrolases"/>
    <property type="match status" value="1"/>
</dbReference>
<dbReference type="InterPro" id="IPR027417">
    <property type="entry name" value="P-loop_NTPase"/>
</dbReference>